<evidence type="ECO:0000313" key="6">
    <source>
        <dbReference type="EMBL" id="GAW79677.1"/>
    </source>
</evidence>
<dbReference type="SUPFAM" id="SSF50978">
    <property type="entry name" value="WD40 repeat-like"/>
    <property type="match status" value="1"/>
</dbReference>
<dbReference type="InterPro" id="IPR052234">
    <property type="entry name" value="U5_snRNP_Component"/>
</dbReference>
<keyword evidence="7" id="KW-1185">Reference proteome</keyword>
<evidence type="ECO:0000256" key="5">
    <source>
        <dbReference type="PROSITE-ProRule" id="PRU00221"/>
    </source>
</evidence>
<feature type="repeat" description="WD" evidence="5">
    <location>
        <begin position="228"/>
        <end position="262"/>
    </location>
</feature>
<dbReference type="OMA" id="IWDIRPY"/>
<dbReference type="GO" id="GO:0071013">
    <property type="term" value="C:catalytic step 2 spliceosome"/>
    <property type="evidence" value="ECO:0007669"/>
    <property type="project" value="TreeGrafter"/>
</dbReference>
<comment type="caution">
    <text evidence="6">The sequence shown here is derived from an EMBL/GenBank/DDBJ whole genome shotgun (WGS) entry which is preliminary data.</text>
</comment>
<keyword evidence="3" id="KW-0677">Repeat</keyword>
<keyword evidence="1 5" id="KW-0853">WD repeat</keyword>
<dbReference type="PROSITE" id="PS50294">
    <property type="entry name" value="WD_REPEATS_REGION"/>
    <property type="match status" value="3"/>
</dbReference>
<evidence type="ECO:0000256" key="4">
    <source>
        <dbReference type="ARBA" id="ARBA00023187"/>
    </source>
</evidence>
<protein>
    <submittedName>
        <fullName evidence="6">U5 snRNP-specific 40 kDa protein</fullName>
    </submittedName>
</protein>
<proteinExistence type="predicted"/>
<evidence type="ECO:0000313" key="7">
    <source>
        <dbReference type="Proteomes" id="UP000195521"/>
    </source>
</evidence>
<dbReference type="AlphaFoldDB" id="A0A1Y1JEN9"/>
<sequence>MEIVQENQINISPDENEAVAGVEGRVVPTGGAAGAEGRIVANATGHGVERKTGLYFPNMLINSHKGEVYSVNFSSDGKFIASASFDMTLMIHSVYNECETVSILRGHKNAVLEAKWSKDDSHICSASADFNVFLWDVENEKKIRNFKGHTSIVNGLDIINYNLISTCSDDCTVKLWDFRCKKSIHTITYDFPLLAICSDKKGEFFYVSSVDDKVNRYHVKTYQLKDTFTGHKHYISGLAVNNDETILASLSADETICFWDIQPFPCDEKLLFHLPAPPFNIDYNLIKLSFNHDNLLGCGSGDNYLYIYDYKQKMLKYTMPGHTSTINDVAFHPSEDIVASCSSDSTIFLGEL</sequence>
<evidence type="ECO:0000256" key="2">
    <source>
        <dbReference type="ARBA" id="ARBA00022664"/>
    </source>
</evidence>
<dbReference type="GO" id="GO:0003723">
    <property type="term" value="F:RNA binding"/>
    <property type="evidence" value="ECO:0007669"/>
    <property type="project" value="TreeGrafter"/>
</dbReference>
<dbReference type="PANTHER" id="PTHR44006:SF1">
    <property type="entry name" value="U5 SMALL NUCLEAR RIBONUCLEOPROTEIN 40 KDA PROTEIN"/>
    <property type="match status" value="1"/>
</dbReference>
<dbReference type="GO" id="GO:0006397">
    <property type="term" value="P:mRNA processing"/>
    <property type="evidence" value="ECO:0007669"/>
    <property type="project" value="UniProtKB-KW"/>
</dbReference>
<gene>
    <name evidence="6" type="ORF">PGO_050870</name>
</gene>
<name>A0A1Y1JEN9_PLAGO</name>
<dbReference type="InterPro" id="IPR001680">
    <property type="entry name" value="WD40_rpt"/>
</dbReference>
<dbReference type="EMBL" id="BDQF01000006">
    <property type="protein sequence ID" value="GAW79677.1"/>
    <property type="molecule type" value="Genomic_DNA"/>
</dbReference>
<keyword evidence="2" id="KW-0507">mRNA processing</keyword>
<evidence type="ECO:0000256" key="3">
    <source>
        <dbReference type="ARBA" id="ARBA00022737"/>
    </source>
</evidence>
<dbReference type="PROSITE" id="PS00678">
    <property type="entry name" value="WD_REPEATS_1"/>
    <property type="match status" value="3"/>
</dbReference>
<dbReference type="PRINTS" id="PR00320">
    <property type="entry name" value="GPROTEINBRPT"/>
</dbReference>
<dbReference type="GO" id="GO:0008380">
    <property type="term" value="P:RNA splicing"/>
    <property type="evidence" value="ECO:0007669"/>
    <property type="project" value="UniProtKB-KW"/>
</dbReference>
<dbReference type="InterPro" id="IPR019775">
    <property type="entry name" value="WD40_repeat_CS"/>
</dbReference>
<dbReference type="CDD" id="cd00200">
    <property type="entry name" value="WD40"/>
    <property type="match status" value="1"/>
</dbReference>
<feature type="repeat" description="WD" evidence="5">
    <location>
        <begin position="104"/>
        <end position="145"/>
    </location>
</feature>
<organism evidence="6 7">
    <name type="scientific">Plasmodium gonderi</name>
    <dbReference type="NCBI Taxonomy" id="77519"/>
    <lineage>
        <taxon>Eukaryota</taxon>
        <taxon>Sar</taxon>
        <taxon>Alveolata</taxon>
        <taxon>Apicomplexa</taxon>
        <taxon>Aconoidasida</taxon>
        <taxon>Haemosporida</taxon>
        <taxon>Plasmodiidae</taxon>
        <taxon>Plasmodium</taxon>
        <taxon>Plasmodium (Plasmodium)</taxon>
    </lineage>
</organism>
<dbReference type="PANTHER" id="PTHR44006">
    <property type="entry name" value="U5 SMALL NUCLEAR RIBONUCLEOPROTEIN 40 KDA PROTEIN"/>
    <property type="match status" value="1"/>
</dbReference>
<accession>A0A1Y1JEN9</accession>
<dbReference type="Gene3D" id="2.130.10.10">
    <property type="entry name" value="YVTN repeat-like/Quinoprotein amine dehydrogenase"/>
    <property type="match status" value="1"/>
</dbReference>
<feature type="repeat" description="WD" evidence="5">
    <location>
        <begin position="319"/>
        <end position="352"/>
    </location>
</feature>
<dbReference type="PROSITE" id="PS50082">
    <property type="entry name" value="WD_REPEATS_2"/>
    <property type="match status" value="5"/>
</dbReference>
<feature type="repeat" description="WD" evidence="5">
    <location>
        <begin position="146"/>
        <end position="186"/>
    </location>
</feature>
<dbReference type="Pfam" id="PF00400">
    <property type="entry name" value="WD40"/>
    <property type="match status" value="5"/>
</dbReference>
<dbReference type="Proteomes" id="UP000195521">
    <property type="component" value="Unassembled WGS sequence"/>
</dbReference>
<dbReference type="InterPro" id="IPR020472">
    <property type="entry name" value="WD40_PAC1"/>
</dbReference>
<feature type="repeat" description="WD" evidence="5">
    <location>
        <begin position="61"/>
        <end position="91"/>
    </location>
</feature>
<reference evidence="7" key="1">
    <citation type="submission" date="2017-04" db="EMBL/GenBank/DDBJ databases">
        <title>Plasmodium gonderi genome.</title>
        <authorList>
            <person name="Arisue N."/>
            <person name="Honma H."/>
            <person name="Kawai S."/>
            <person name="Tougan T."/>
            <person name="Tanabe K."/>
            <person name="Horii T."/>
        </authorList>
    </citation>
    <scope>NUCLEOTIDE SEQUENCE [LARGE SCALE GENOMIC DNA]</scope>
    <source>
        <strain evidence="7">ATCC 30045</strain>
    </source>
</reference>
<evidence type="ECO:0000256" key="1">
    <source>
        <dbReference type="ARBA" id="ARBA00022574"/>
    </source>
</evidence>
<dbReference type="InterPro" id="IPR036322">
    <property type="entry name" value="WD40_repeat_dom_sf"/>
</dbReference>
<dbReference type="OrthoDB" id="1068471at2759"/>
<dbReference type="GeneID" id="39746389"/>
<dbReference type="RefSeq" id="XP_028542266.1">
    <property type="nucleotide sequence ID" value="XM_028686465.1"/>
</dbReference>
<dbReference type="InterPro" id="IPR015943">
    <property type="entry name" value="WD40/YVTN_repeat-like_dom_sf"/>
</dbReference>
<keyword evidence="4" id="KW-0508">mRNA splicing</keyword>
<dbReference type="SMART" id="SM00320">
    <property type="entry name" value="WD40"/>
    <property type="match status" value="7"/>
</dbReference>